<keyword evidence="2" id="KW-1185">Reference proteome</keyword>
<organism evidence="1 2">
    <name type="scientific">Scutellospora calospora</name>
    <dbReference type="NCBI Taxonomy" id="85575"/>
    <lineage>
        <taxon>Eukaryota</taxon>
        <taxon>Fungi</taxon>
        <taxon>Fungi incertae sedis</taxon>
        <taxon>Mucoromycota</taxon>
        <taxon>Glomeromycotina</taxon>
        <taxon>Glomeromycetes</taxon>
        <taxon>Diversisporales</taxon>
        <taxon>Gigasporaceae</taxon>
        <taxon>Scutellospora</taxon>
    </lineage>
</organism>
<evidence type="ECO:0000313" key="2">
    <source>
        <dbReference type="Proteomes" id="UP000789860"/>
    </source>
</evidence>
<gene>
    <name evidence="1" type="ORF">SCALOS_LOCUS11452</name>
</gene>
<evidence type="ECO:0000313" key="1">
    <source>
        <dbReference type="EMBL" id="CAG8726544.1"/>
    </source>
</evidence>
<dbReference type="Proteomes" id="UP000789860">
    <property type="component" value="Unassembled WGS sequence"/>
</dbReference>
<dbReference type="EMBL" id="CAJVPM010050160">
    <property type="protein sequence ID" value="CAG8726544.1"/>
    <property type="molecule type" value="Genomic_DNA"/>
</dbReference>
<protein>
    <submittedName>
        <fullName evidence="1">1760_t:CDS:1</fullName>
    </submittedName>
</protein>
<feature type="non-terminal residue" evidence="1">
    <location>
        <position position="122"/>
    </location>
</feature>
<proteinExistence type="predicted"/>
<comment type="caution">
    <text evidence="1">The sequence shown here is derived from an EMBL/GenBank/DDBJ whole genome shotgun (WGS) entry which is preliminary data.</text>
</comment>
<name>A0ACA9PXG2_9GLOM</name>
<sequence>PIEQAFAYRGLQDISKSIEFERIKPTSEEVKNRFIQNVSPLPKLSSKNSKEKEPLPPKVTLTRQLAALENMENKIYLTLLNISKDNEVSETLLLRDIIFIFQGIDGQYIKYDKGSSYIIDSK</sequence>
<feature type="non-terminal residue" evidence="1">
    <location>
        <position position="1"/>
    </location>
</feature>
<accession>A0ACA9PXG2</accession>
<reference evidence="1" key="1">
    <citation type="submission" date="2021-06" db="EMBL/GenBank/DDBJ databases">
        <authorList>
            <person name="Kallberg Y."/>
            <person name="Tangrot J."/>
            <person name="Rosling A."/>
        </authorList>
    </citation>
    <scope>NUCLEOTIDE SEQUENCE</scope>
    <source>
        <strain evidence="1">AU212A</strain>
    </source>
</reference>